<protein>
    <submittedName>
        <fullName evidence="1">Uncharacterized protein</fullName>
    </submittedName>
</protein>
<dbReference type="RefSeq" id="WP_289998040.1">
    <property type="nucleotide sequence ID" value="NZ_JAUEPH010000001.1"/>
</dbReference>
<accession>A0ABT7Y7L2</accession>
<evidence type="ECO:0000313" key="2">
    <source>
        <dbReference type="Proteomes" id="UP001171916"/>
    </source>
</evidence>
<dbReference type="InterPro" id="IPR029052">
    <property type="entry name" value="Metallo-depent_PP-like"/>
</dbReference>
<keyword evidence="2" id="KW-1185">Reference proteome</keyword>
<gene>
    <name evidence="1" type="ORF">QVH07_00025</name>
</gene>
<name>A0ABT7Y7L2_9BACT</name>
<sequence length="265" mass="30091">MENNRRKFLRDSAALVVLFSLPSLPGFGNEPKMQFNSSTFQAKELEKSIFEDLIKAYKNKSPLVLGVDQFDKVKGYNRKVPESLRVSVALFGDDLYRMDSESLSESVSNSNIPLVNSNLDITCLENQSLVQPYTIRKSEEKKIGIIGISFADPKQSFLEIATMANEKAEFLKSEKFCDEVLCMVENPEKRFPLLSVSDFISETSKIDSFFSISDKIKETRLYAYPDKNGKTAFLQLRSKSDKEIGVILNKDRHGTKIHQIIKFST</sequence>
<dbReference type="EMBL" id="JAUEPH010000001">
    <property type="protein sequence ID" value="MDN3202504.1"/>
    <property type="molecule type" value="Genomic_DNA"/>
</dbReference>
<proteinExistence type="predicted"/>
<dbReference type="SUPFAM" id="SSF56300">
    <property type="entry name" value="Metallo-dependent phosphatases"/>
    <property type="match status" value="1"/>
</dbReference>
<dbReference type="Gene3D" id="3.60.21.10">
    <property type="match status" value="1"/>
</dbReference>
<dbReference type="Proteomes" id="UP001171916">
    <property type="component" value="Unassembled WGS sequence"/>
</dbReference>
<reference evidence="1" key="1">
    <citation type="submission" date="2023-06" db="EMBL/GenBank/DDBJ databases">
        <title>Robiginitalea aurantiacus sp. nov. and Algoriphagus sediminis sp. nov., isolated from coastal sediment.</title>
        <authorList>
            <person name="Zhou Z.Y."/>
            <person name="An J."/>
            <person name="Jia Y.W."/>
            <person name="Du Z.J."/>
        </authorList>
    </citation>
    <scope>NUCLEOTIDE SEQUENCE</scope>
    <source>
        <strain evidence="1">C2-7</strain>
    </source>
</reference>
<comment type="caution">
    <text evidence="1">The sequence shown here is derived from an EMBL/GenBank/DDBJ whole genome shotgun (WGS) entry which is preliminary data.</text>
</comment>
<organism evidence="1 2">
    <name type="scientific">Algoriphagus sediminis</name>
    <dbReference type="NCBI Taxonomy" id="3057113"/>
    <lineage>
        <taxon>Bacteria</taxon>
        <taxon>Pseudomonadati</taxon>
        <taxon>Bacteroidota</taxon>
        <taxon>Cytophagia</taxon>
        <taxon>Cytophagales</taxon>
        <taxon>Cyclobacteriaceae</taxon>
        <taxon>Algoriphagus</taxon>
    </lineage>
</organism>
<evidence type="ECO:0000313" key="1">
    <source>
        <dbReference type="EMBL" id="MDN3202504.1"/>
    </source>
</evidence>